<organism evidence="1 2">
    <name type="scientific">Candidatus Kaiserbacteria bacterium RIFCSPHIGHO2_01_FULL_49_13</name>
    <dbReference type="NCBI Taxonomy" id="1798477"/>
    <lineage>
        <taxon>Bacteria</taxon>
        <taxon>Candidatus Kaiseribacteriota</taxon>
    </lineage>
</organism>
<sequence length="76" mass="8809">MNLITIPKKLAKKGDLVVLPRKEYESLKARIVPEIRMTADEKRALAHARKAFKEGKLIPYDDVRRELGLSRHSRRS</sequence>
<accession>A0A1F6CER3</accession>
<evidence type="ECO:0000313" key="1">
    <source>
        <dbReference type="EMBL" id="OGG47392.1"/>
    </source>
</evidence>
<protein>
    <submittedName>
        <fullName evidence="1">Uncharacterized protein</fullName>
    </submittedName>
</protein>
<proteinExistence type="predicted"/>
<comment type="caution">
    <text evidence="1">The sequence shown here is derived from an EMBL/GenBank/DDBJ whole genome shotgun (WGS) entry which is preliminary data.</text>
</comment>
<reference evidence="1 2" key="1">
    <citation type="journal article" date="2016" name="Nat. Commun.">
        <title>Thousands of microbial genomes shed light on interconnected biogeochemical processes in an aquifer system.</title>
        <authorList>
            <person name="Anantharaman K."/>
            <person name="Brown C.T."/>
            <person name="Hug L.A."/>
            <person name="Sharon I."/>
            <person name="Castelle C.J."/>
            <person name="Probst A.J."/>
            <person name="Thomas B.C."/>
            <person name="Singh A."/>
            <person name="Wilkins M.J."/>
            <person name="Karaoz U."/>
            <person name="Brodie E.L."/>
            <person name="Williams K.H."/>
            <person name="Hubbard S.S."/>
            <person name="Banfield J.F."/>
        </authorList>
    </citation>
    <scope>NUCLEOTIDE SEQUENCE [LARGE SCALE GENOMIC DNA]</scope>
</reference>
<dbReference type="Proteomes" id="UP000178344">
    <property type="component" value="Unassembled WGS sequence"/>
</dbReference>
<name>A0A1F6CER3_9BACT</name>
<dbReference type="AlphaFoldDB" id="A0A1F6CER3"/>
<evidence type="ECO:0000313" key="2">
    <source>
        <dbReference type="Proteomes" id="UP000178344"/>
    </source>
</evidence>
<gene>
    <name evidence="1" type="ORF">A2671_01070</name>
</gene>
<dbReference type="EMBL" id="MFKQ01000011">
    <property type="protein sequence ID" value="OGG47392.1"/>
    <property type="molecule type" value="Genomic_DNA"/>
</dbReference>